<sequence length="127" mass="14346">MEEALTNAQHCGVLTVIADECQHGAYLIRPYLHMLNCIRLLVVELHTMHDESLYTSPYCSLWCNSIGIGNILCKKMRNAKIIVCIVMENRPLRRKEDFPNLFDGQGEAPSCKEELARSGLAVVLSLR</sequence>
<name>A0A1I7Z3K5_9BILA</name>
<evidence type="ECO:0000313" key="2">
    <source>
        <dbReference type="WBParaSite" id="L893_g22575.t1"/>
    </source>
</evidence>
<keyword evidence="1" id="KW-1185">Reference proteome</keyword>
<evidence type="ECO:0000313" key="1">
    <source>
        <dbReference type="Proteomes" id="UP000095287"/>
    </source>
</evidence>
<dbReference type="Proteomes" id="UP000095287">
    <property type="component" value="Unplaced"/>
</dbReference>
<proteinExistence type="predicted"/>
<accession>A0A1I7Z3K5</accession>
<protein>
    <submittedName>
        <fullName evidence="2">CASPASE_P20 domain-containing protein</fullName>
    </submittedName>
</protein>
<dbReference type="WBParaSite" id="L893_g22575.t1">
    <property type="protein sequence ID" value="L893_g22575.t1"/>
    <property type="gene ID" value="L893_g22575"/>
</dbReference>
<organism evidence="1 2">
    <name type="scientific">Steinernema glaseri</name>
    <dbReference type="NCBI Taxonomy" id="37863"/>
    <lineage>
        <taxon>Eukaryota</taxon>
        <taxon>Metazoa</taxon>
        <taxon>Ecdysozoa</taxon>
        <taxon>Nematoda</taxon>
        <taxon>Chromadorea</taxon>
        <taxon>Rhabditida</taxon>
        <taxon>Tylenchina</taxon>
        <taxon>Panagrolaimomorpha</taxon>
        <taxon>Strongyloidoidea</taxon>
        <taxon>Steinernematidae</taxon>
        <taxon>Steinernema</taxon>
    </lineage>
</organism>
<reference evidence="2" key="1">
    <citation type="submission" date="2016-11" db="UniProtKB">
        <authorList>
            <consortium name="WormBaseParasite"/>
        </authorList>
    </citation>
    <scope>IDENTIFICATION</scope>
</reference>
<dbReference type="AlphaFoldDB" id="A0A1I7Z3K5"/>